<dbReference type="Proteomes" id="UP000663866">
    <property type="component" value="Unassembled WGS sequence"/>
</dbReference>
<protein>
    <submittedName>
        <fullName evidence="2">Uncharacterized protein</fullName>
    </submittedName>
</protein>
<evidence type="ECO:0000313" key="4">
    <source>
        <dbReference type="EMBL" id="CAF4799539.1"/>
    </source>
</evidence>
<dbReference type="AlphaFoldDB" id="A0A821IGP0"/>
<keyword evidence="6" id="KW-1185">Reference proteome</keyword>
<reference evidence="2" key="1">
    <citation type="submission" date="2021-02" db="EMBL/GenBank/DDBJ databases">
        <authorList>
            <person name="Nowell W R."/>
        </authorList>
    </citation>
    <scope>NUCLEOTIDE SEQUENCE</scope>
</reference>
<dbReference type="Proteomes" id="UP000681720">
    <property type="component" value="Unassembled WGS sequence"/>
</dbReference>
<dbReference type="Proteomes" id="UP000681967">
    <property type="component" value="Unassembled WGS sequence"/>
</dbReference>
<dbReference type="EMBL" id="CAJOBJ010116079">
    <property type="protein sequence ID" value="CAF4654046.1"/>
    <property type="molecule type" value="Genomic_DNA"/>
</dbReference>
<dbReference type="EMBL" id="CAJOBG010100869">
    <property type="protein sequence ID" value="CAF4702441.1"/>
    <property type="molecule type" value="Genomic_DNA"/>
</dbReference>
<name>A0A821IGP0_9BILA</name>
<dbReference type="EMBL" id="CAJOBI010196783">
    <property type="protein sequence ID" value="CAF4978833.1"/>
    <property type="molecule type" value="Genomic_DNA"/>
</dbReference>
<sequence>MYLTRSSHLLYQILNKTLNYSLKNKDEKEFIFQRLQLLDQQFYLEMDQQLWQSYLDLSLQENLWP</sequence>
<dbReference type="EMBL" id="CAJOBI010143458">
    <property type="protein sequence ID" value="CAF4778554.1"/>
    <property type="molecule type" value="Genomic_DNA"/>
</dbReference>
<dbReference type="Proteomes" id="UP000676336">
    <property type="component" value="Unassembled WGS sequence"/>
</dbReference>
<evidence type="ECO:0000313" key="3">
    <source>
        <dbReference type="EMBL" id="CAF4778554.1"/>
    </source>
</evidence>
<evidence type="ECO:0000313" key="1">
    <source>
        <dbReference type="EMBL" id="CAF4654046.1"/>
    </source>
</evidence>
<dbReference type="EMBL" id="CAJOBH010139837">
    <property type="protein sequence ID" value="CAF4799539.1"/>
    <property type="molecule type" value="Genomic_DNA"/>
</dbReference>
<organism evidence="2 6">
    <name type="scientific">Rotaria magnacalcarata</name>
    <dbReference type="NCBI Taxonomy" id="392030"/>
    <lineage>
        <taxon>Eukaryota</taxon>
        <taxon>Metazoa</taxon>
        <taxon>Spiralia</taxon>
        <taxon>Gnathifera</taxon>
        <taxon>Rotifera</taxon>
        <taxon>Eurotatoria</taxon>
        <taxon>Bdelloidea</taxon>
        <taxon>Philodinida</taxon>
        <taxon>Philodinidae</taxon>
        <taxon>Rotaria</taxon>
    </lineage>
</organism>
<comment type="caution">
    <text evidence="2">The sequence shown here is derived from an EMBL/GenBank/DDBJ whole genome shotgun (WGS) entry which is preliminary data.</text>
</comment>
<evidence type="ECO:0000313" key="5">
    <source>
        <dbReference type="EMBL" id="CAF4978833.1"/>
    </source>
</evidence>
<proteinExistence type="predicted"/>
<accession>A0A821IGP0</accession>
<feature type="non-terminal residue" evidence="2">
    <location>
        <position position="65"/>
    </location>
</feature>
<evidence type="ECO:0000313" key="6">
    <source>
        <dbReference type="Proteomes" id="UP000663866"/>
    </source>
</evidence>
<gene>
    <name evidence="4" type="ORF">BYL167_LOCUS48083</name>
    <name evidence="1" type="ORF">GIL414_LOCUS41188</name>
    <name evidence="2" type="ORF">OVN521_LOCUS48450</name>
    <name evidence="3" type="ORF">SMN809_LOCUS46246</name>
    <name evidence="5" type="ORF">SMN809_LOCUS55595</name>
</gene>
<evidence type="ECO:0000313" key="2">
    <source>
        <dbReference type="EMBL" id="CAF4702441.1"/>
    </source>
</evidence>